<dbReference type="EMBL" id="CM042011">
    <property type="protein sequence ID" value="KAI3768872.1"/>
    <property type="molecule type" value="Genomic_DNA"/>
</dbReference>
<reference evidence="2" key="1">
    <citation type="journal article" date="2022" name="Mol. Ecol. Resour.">
        <title>The genomes of chicory, endive, great burdock and yacon provide insights into Asteraceae palaeo-polyploidization history and plant inulin production.</title>
        <authorList>
            <person name="Fan W."/>
            <person name="Wang S."/>
            <person name="Wang H."/>
            <person name="Wang A."/>
            <person name="Jiang F."/>
            <person name="Liu H."/>
            <person name="Zhao H."/>
            <person name="Xu D."/>
            <person name="Zhang Y."/>
        </authorList>
    </citation>
    <scope>NUCLEOTIDE SEQUENCE [LARGE SCALE GENOMIC DNA]</scope>
    <source>
        <strain evidence="2">cv. Punajuju</strain>
    </source>
</reference>
<keyword evidence="2" id="KW-1185">Reference proteome</keyword>
<accession>A0ACB9FCJ2</accession>
<evidence type="ECO:0000313" key="2">
    <source>
        <dbReference type="Proteomes" id="UP001055811"/>
    </source>
</evidence>
<dbReference type="Proteomes" id="UP001055811">
    <property type="component" value="Linkage Group LG03"/>
</dbReference>
<name>A0ACB9FCJ2_CICIN</name>
<comment type="caution">
    <text evidence="1">The sequence shown here is derived from an EMBL/GenBank/DDBJ whole genome shotgun (WGS) entry which is preliminary data.</text>
</comment>
<reference evidence="1 2" key="2">
    <citation type="journal article" date="2022" name="Mol. Ecol. Resour.">
        <title>The genomes of chicory, endive, great burdock and yacon provide insights into Asteraceae paleo-polyploidization history and plant inulin production.</title>
        <authorList>
            <person name="Fan W."/>
            <person name="Wang S."/>
            <person name="Wang H."/>
            <person name="Wang A."/>
            <person name="Jiang F."/>
            <person name="Liu H."/>
            <person name="Zhao H."/>
            <person name="Xu D."/>
            <person name="Zhang Y."/>
        </authorList>
    </citation>
    <scope>NUCLEOTIDE SEQUENCE [LARGE SCALE GENOMIC DNA]</scope>
    <source>
        <strain evidence="2">cv. Punajuju</strain>
        <tissue evidence="1">Leaves</tissue>
    </source>
</reference>
<evidence type="ECO:0000313" key="1">
    <source>
        <dbReference type="EMBL" id="KAI3768872.1"/>
    </source>
</evidence>
<proteinExistence type="predicted"/>
<protein>
    <submittedName>
        <fullName evidence="1">Uncharacterized protein</fullName>
    </submittedName>
</protein>
<gene>
    <name evidence="1" type="ORF">L2E82_19708</name>
</gene>
<sequence>MDGRYWIGKKRIKKRSFVEVVTGRSGVEDYQYTWMKDQADGVITIQWKVNMRSTLWLDRCLVGETKDLETLIGFLPALQAMKLFDGTISYLGEKTGGKIGLRTDVKRKGKRLRGMTSRKVKGHHALRKSQRKRIEKEKRKKENYITGTEAESEPGPLNCDNGLNSLNGHVDSLQGHKWTNQAIDKRDIPDLNSLVQSKVNLENNYHEESIKSTRISNTMEAGSSNSIRIRSTVPQQKKKITLLKTLFVPRHKFGKDRDQLNQGEAE</sequence>
<organism evidence="1 2">
    <name type="scientific">Cichorium intybus</name>
    <name type="common">Chicory</name>
    <dbReference type="NCBI Taxonomy" id="13427"/>
    <lineage>
        <taxon>Eukaryota</taxon>
        <taxon>Viridiplantae</taxon>
        <taxon>Streptophyta</taxon>
        <taxon>Embryophyta</taxon>
        <taxon>Tracheophyta</taxon>
        <taxon>Spermatophyta</taxon>
        <taxon>Magnoliopsida</taxon>
        <taxon>eudicotyledons</taxon>
        <taxon>Gunneridae</taxon>
        <taxon>Pentapetalae</taxon>
        <taxon>asterids</taxon>
        <taxon>campanulids</taxon>
        <taxon>Asterales</taxon>
        <taxon>Asteraceae</taxon>
        <taxon>Cichorioideae</taxon>
        <taxon>Cichorieae</taxon>
        <taxon>Cichoriinae</taxon>
        <taxon>Cichorium</taxon>
    </lineage>
</organism>